<dbReference type="Proteomes" id="UP000199187">
    <property type="component" value="Unassembled WGS sequence"/>
</dbReference>
<evidence type="ECO:0000313" key="1">
    <source>
        <dbReference type="EMBL" id="SFT55454.1"/>
    </source>
</evidence>
<accession>A0A1I6YYE8</accession>
<protein>
    <submittedName>
        <fullName evidence="1">Uncharacterized protein</fullName>
    </submittedName>
</protein>
<name>A0A1I6YYE8_9ENTR</name>
<sequence>MEALFDEALQETYPAIHEKIMETLPLDQVNFDELSPTDFNIAIHAIRNCLAR</sequence>
<dbReference type="AlphaFoldDB" id="A0A1I6YYE8"/>
<proteinExistence type="predicted"/>
<keyword evidence="2" id="KW-1185">Reference proteome</keyword>
<dbReference type="EMBL" id="FPAU01000001">
    <property type="protein sequence ID" value="SFT55454.1"/>
    <property type="molecule type" value="Genomic_DNA"/>
</dbReference>
<gene>
    <name evidence="1" type="ORF">SAMN05192562_101831</name>
</gene>
<evidence type="ECO:0000313" key="2">
    <source>
        <dbReference type="Proteomes" id="UP000199187"/>
    </source>
</evidence>
<organism evidence="1 2">
    <name type="scientific">Kosakonia arachidis</name>
    <dbReference type="NCBI Taxonomy" id="551989"/>
    <lineage>
        <taxon>Bacteria</taxon>
        <taxon>Pseudomonadati</taxon>
        <taxon>Pseudomonadota</taxon>
        <taxon>Gammaproteobacteria</taxon>
        <taxon>Enterobacterales</taxon>
        <taxon>Enterobacteriaceae</taxon>
        <taxon>Kosakonia</taxon>
    </lineage>
</organism>
<reference evidence="2" key="1">
    <citation type="submission" date="2016-10" db="EMBL/GenBank/DDBJ databases">
        <authorList>
            <person name="Varghese N."/>
            <person name="Submissions S."/>
        </authorList>
    </citation>
    <scope>NUCLEOTIDE SEQUENCE [LARGE SCALE GENOMIC DNA]</scope>
    <source>
        <strain evidence="2">Ah-143</strain>
    </source>
</reference>
<dbReference type="RefSeq" id="WP_167518519.1">
    <property type="nucleotide sequence ID" value="NZ_CP045300.1"/>
</dbReference>